<evidence type="ECO:0000313" key="3">
    <source>
        <dbReference type="Proteomes" id="UP000183245"/>
    </source>
</evidence>
<dbReference type="InterPro" id="IPR011335">
    <property type="entry name" value="Restrct_endonuc-II-like"/>
</dbReference>
<reference evidence="2 3" key="1">
    <citation type="journal article" date="2016" name="Environ. Microbiol.">
        <title>Genomic resolution of a cold subsurface aquifer community provides metabolic insights for novel microbes adapted to high CO concentrations.</title>
        <authorList>
            <person name="Probst A.J."/>
            <person name="Castelle C.J."/>
            <person name="Singh A."/>
            <person name="Brown C.T."/>
            <person name="Anantharaman K."/>
            <person name="Sharon I."/>
            <person name="Hug L.A."/>
            <person name="Burstein D."/>
            <person name="Emerson J.B."/>
            <person name="Thomas B.C."/>
            <person name="Banfield J.F."/>
        </authorList>
    </citation>
    <scope>NUCLEOTIDE SEQUENCE [LARGE SCALE GENOMIC DNA]</scope>
    <source>
        <strain evidence="2">CG2_30_54_11</strain>
    </source>
</reference>
<dbReference type="AlphaFoldDB" id="A0A1J5ILI2"/>
<dbReference type="Gene3D" id="3.40.960.10">
    <property type="entry name" value="VSR Endonuclease"/>
    <property type="match status" value="1"/>
</dbReference>
<dbReference type="CDD" id="cd01038">
    <property type="entry name" value="Endonuclease_DUF559"/>
    <property type="match status" value="1"/>
</dbReference>
<evidence type="ECO:0000259" key="1">
    <source>
        <dbReference type="Pfam" id="PF04480"/>
    </source>
</evidence>
<comment type="caution">
    <text evidence="2">The sequence shown here is derived from an EMBL/GenBank/DDBJ whole genome shotgun (WGS) entry which is preliminary data.</text>
</comment>
<dbReference type="STRING" id="1817892.AUK40_02140"/>
<feature type="domain" description="DUF559" evidence="1">
    <location>
        <begin position="13"/>
        <end position="118"/>
    </location>
</feature>
<dbReference type="SUPFAM" id="SSF52980">
    <property type="entry name" value="Restriction endonuclease-like"/>
    <property type="match status" value="1"/>
</dbReference>
<dbReference type="EMBL" id="MNZT01000041">
    <property type="protein sequence ID" value="OIP97997.1"/>
    <property type="molecule type" value="Genomic_DNA"/>
</dbReference>
<dbReference type="InterPro" id="IPR007569">
    <property type="entry name" value="DUF559"/>
</dbReference>
<evidence type="ECO:0000313" key="2">
    <source>
        <dbReference type="EMBL" id="OIP97997.1"/>
    </source>
</evidence>
<dbReference type="Proteomes" id="UP000183245">
    <property type="component" value="Unassembled WGS sequence"/>
</dbReference>
<dbReference type="PANTHER" id="PTHR38590:SF1">
    <property type="entry name" value="BLL0828 PROTEIN"/>
    <property type="match status" value="1"/>
</dbReference>
<gene>
    <name evidence="2" type="ORF">AUK40_02140</name>
</gene>
<dbReference type="PANTHER" id="PTHR38590">
    <property type="entry name" value="BLL0828 PROTEIN"/>
    <property type="match status" value="1"/>
</dbReference>
<name>A0A1J5ILI2_9BACT</name>
<dbReference type="InterPro" id="IPR047216">
    <property type="entry name" value="Endonuclease_DUF559_bact"/>
</dbReference>
<organism evidence="2 3">
    <name type="scientific">Candidatus Wirthbacteria bacterium CG2_30_54_11</name>
    <dbReference type="NCBI Taxonomy" id="1817892"/>
    <lineage>
        <taxon>Bacteria</taxon>
        <taxon>Candidatus Wirthbacteria</taxon>
    </lineage>
</organism>
<sequence length="126" mass="14831">MLRKFRCSEVILERSRELRHDMTEAELLVWKYLKNRQLAGLKFRRQVGVGRFILDFYCPEKQLAVELDGGHHGSENALVYDAMRTKYLESRGIKVLRFWNSEVMGNVDGVLERIVEIVREMEVITT</sequence>
<proteinExistence type="predicted"/>
<dbReference type="Pfam" id="PF04480">
    <property type="entry name" value="DUF559"/>
    <property type="match status" value="1"/>
</dbReference>
<protein>
    <recommendedName>
        <fullName evidence="1">DUF559 domain-containing protein</fullName>
    </recommendedName>
</protein>
<accession>A0A1J5ILI2</accession>